<comment type="catalytic activity">
    <reaction evidence="7">
        <text>a peptidoglycan chain = a peptidoglycan chain with N-acetyl-1,6-anhydromuramyl-[peptide] at the reducing end + a peptidoglycan chain with N-acetylglucosamine at the non-reducing end.</text>
        <dbReference type="EC" id="4.2.2.29"/>
    </reaction>
</comment>
<sequence length="654" mass="71439">MSDEQTPEAGSRRRRREIREARERERAAARERESAVRRLSSASTAADSPPLFDQEAQRKAAHLDNAAQDRSPGPAASGSRQTRGQEPDPRRTSRNGPAQNSPAQGNAAQSSAAQGTAAKTPGMPADSRRAAATPPGQQDTPKASAKSKPSLLFRGTQHQTSQQKSAASKGAVPTPAPIPSDSPAPRASNSPSTPFEQVVAGSPISPEPSDTEFGHDEGAEYYSEHHEQDAFDPFGDYSEWDEDYEGEIERDEDGHSVLVGASGFGRGYQTVTPMDGRVSLRVLKQRRAKRRRRNITLTFALAGFAVMVIGVVVIINSLLGRGGPQDYEAVSGDAITFVIHPGEGFESVRNRLVDEEIIASADAFNTALSEMESEPAVHEGRYPLHEQMPAAEAVDILFGEGEPAYTIYIEPNWWIDETFAEIAEKTPHSVQDLEAAAADPTAYGLPERAESLEGYLPPGEHEFPIEDEMTAEEILQELTGITLRRLEDLGITDPEEQFETVIVASLITAEANHNDPDSYPVMAGAIYNRLEPDNPETDGYLYIDATNNYGLGEHDIHGATQLDEDSPWNSRTQPGLPPGPVGAPLRATLEAAAQPQENDYNYWVTVDLETGQTEFSETYEQHRVYEQQFLDWCDDHPGVCSPADVESTEEEFSE</sequence>
<proteinExistence type="inferred from homology"/>
<keyword evidence="5 7" id="KW-0456">Lyase</keyword>
<evidence type="ECO:0000256" key="1">
    <source>
        <dbReference type="ARBA" id="ARBA00022475"/>
    </source>
</evidence>
<reference evidence="9 10" key="1">
    <citation type="submission" date="2022-04" db="EMBL/GenBank/DDBJ databases">
        <title>Human microbiome associated bacterial genomes.</title>
        <authorList>
            <person name="Sandstrom S."/>
            <person name="Salamzade R."/>
            <person name="Kalan L.R."/>
        </authorList>
    </citation>
    <scope>NUCLEOTIDE SEQUENCE [LARGE SCALE GENOMIC DNA]</scope>
    <source>
        <strain evidence="10">p3-SID767</strain>
    </source>
</reference>
<evidence type="ECO:0000256" key="6">
    <source>
        <dbReference type="ARBA" id="ARBA00023316"/>
    </source>
</evidence>
<keyword evidence="10" id="KW-1185">Reference proteome</keyword>
<feature type="compositionally biased region" description="Basic and acidic residues" evidence="8">
    <location>
        <begin position="17"/>
        <end position="36"/>
    </location>
</feature>
<keyword evidence="2 7" id="KW-0812">Transmembrane</keyword>
<feature type="transmembrane region" description="Helical" evidence="7">
    <location>
        <begin position="295"/>
        <end position="319"/>
    </location>
</feature>
<feature type="site" description="Important for catalytic activity" evidence="7">
    <location>
        <position position="510"/>
    </location>
</feature>
<evidence type="ECO:0000256" key="2">
    <source>
        <dbReference type="ARBA" id="ARBA00022692"/>
    </source>
</evidence>
<evidence type="ECO:0000256" key="5">
    <source>
        <dbReference type="ARBA" id="ARBA00023239"/>
    </source>
</evidence>
<evidence type="ECO:0000313" key="9">
    <source>
        <dbReference type="EMBL" id="MCT1606157.1"/>
    </source>
</evidence>
<gene>
    <name evidence="7" type="primary">mltG</name>
    <name evidence="9" type="ORF">M3B43_02215</name>
</gene>
<keyword evidence="6 7" id="KW-0961">Cell wall biogenesis/degradation</keyword>
<evidence type="ECO:0000256" key="8">
    <source>
        <dbReference type="SAM" id="MobiDB-lite"/>
    </source>
</evidence>
<evidence type="ECO:0000256" key="4">
    <source>
        <dbReference type="ARBA" id="ARBA00023136"/>
    </source>
</evidence>
<feature type="compositionally biased region" description="Polar residues" evidence="8">
    <location>
        <begin position="156"/>
        <end position="166"/>
    </location>
</feature>
<dbReference type="Pfam" id="PF02618">
    <property type="entry name" value="YceG"/>
    <property type="match status" value="1"/>
</dbReference>
<evidence type="ECO:0000313" key="10">
    <source>
        <dbReference type="Proteomes" id="UP001205046"/>
    </source>
</evidence>
<organism evidence="9 10">
    <name type="scientific">Nesterenkonia massiliensis</name>
    <dbReference type="NCBI Taxonomy" id="1232429"/>
    <lineage>
        <taxon>Bacteria</taxon>
        <taxon>Bacillati</taxon>
        <taxon>Actinomycetota</taxon>
        <taxon>Actinomycetes</taxon>
        <taxon>Micrococcales</taxon>
        <taxon>Micrococcaceae</taxon>
        <taxon>Nesterenkonia</taxon>
    </lineage>
</organism>
<dbReference type="Gene3D" id="3.30.1490.480">
    <property type="entry name" value="Endolytic murein transglycosylase"/>
    <property type="match status" value="1"/>
</dbReference>
<feature type="compositionally biased region" description="Low complexity" evidence="8">
    <location>
        <begin position="97"/>
        <end position="118"/>
    </location>
</feature>
<comment type="function">
    <text evidence="7">Functions as a peptidoglycan terminase that cleaves nascent peptidoglycan strands endolytically to terminate their elongation.</text>
</comment>
<feature type="region of interest" description="Disordered" evidence="8">
    <location>
        <begin position="559"/>
        <end position="581"/>
    </location>
</feature>
<comment type="subcellular location">
    <subcellularLocation>
        <location evidence="7">Cell membrane</location>
        <topology evidence="7">Single-pass membrane protein</topology>
    </subcellularLocation>
</comment>
<evidence type="ECO:0000256" key="3">
    <source>
        <dbReference type="ARBA" id="ARBA00022989"/>
    </source>
</evidence>
<dbReference type="Proteomes" id="UP001205046">
    <property type="component" value="Unassembled WGS sequence"/>
</dbReference>
<dbReference type="PANTHER" id="PTHR30518:SF2">
    <property type="entry name" value="ENDOLYTIC MUREIN TRANSGLYCOSYLASE"/>
    <property type="match status" value="1"/>
</dbReference>
<dbReference type="PANTHER" id="PTHR30518">
    <property type="entry name" value="ENDOLYTIC MUREIN TRANSGLYCOSYLASE"/>
    <property type="match status" value="1"/>
</dbReference>
<evidence type="ECO:0000256" key="7">
    <source>
        <dbReference type="HAMAP-Rule" id="MF_02065"/>
    </source>
</evidence>
<comment type="caution">
    <text evidence="9">The sequence shown here is derived from an EMBL/GenBank/DDBJ whole genome shotgun (WGS) entry which is preliminary data.</text>
</comment>
<dbReference type="RefSeq" id="WP_260072366.1">
    <property type="nucleotide sequence ID" value="NZ_JALXMO010000003.1"/>
</dbReference>
<feature type="region of interest" description="Disordered" evidence="8">
    <location>
        <begin position="1"/>
        <end position="216"/>
    </location>
</feature>
<keyword evidence="1 7" id="KW-1003">Cell membrane</keyword>
<name>A0ABT2HN88_9MICC</name>
<accession>A0ABT2HN88</accession>
<keyword evidence="4 7" id="KW-0472">Membrane</keyword>
<comment type="similarity">
    <text evidence="7">Belongs to the transglycosylase MltG family.</text>
</comment>
<dbReference type="InterPro" id="IPR003770">
    <property type="entry name" value="MLTG-like"/>
</dbReference>
<keyword evidence="3 7" id="KW-1133">Transmembrane helix</keyword>
<dbReference type="EMBL" id="JALXMO010000003">
    <property type="protein sequence ID" value="MCT1606157.1"/>
    <property type="molecule type" value="Genomic_DNA"/>
</dbReference>
<dbReference type="HAMAP" id="MF_02065">
    <property type="entry name" value="MltG"/>
    <property type="match status" value="1"/>
</dbReference>
<dbReference type="EC" id="4.2.2.29" evidence="7"/>
<protein>
    <recommendedName>
        <fullName evidence="7">Endolytic murein transglycosylase</fullName>
        <ecNumber evidence="7">4.2.2.29</ecNumber>
    </recommendedName>
    <alternativeName>
        <fullName evidence="7">Peptidoglycan lytic transglycosylase</fullName>
    </alternativeName>
    <alternativeName>
        <fullName evidence="7">Peptidoglycan polymerization terminase</fullName>
    </alternativeName>
</protein>